<dbReference type="EMBL" id="AMFJ01034010">
    <property type="protein sequence ID" value="EKD30558.1"/>
    <property type="molecule type" value="Genomic_DNA"/>
</dbReference>
<protein>
    <submittedName>
        <fullName evidence="1">Uncharacterized protein</fullName>
    </submittedName>
</protein>
<gene>
    <name evidence="1" type="ORF">ACD_78C00010G0009</name>
</gene>
<dbReference type="AlphaFoldDB" id="K1YE72"/>
<reference evidence="1" key="1">
    <citation type="journal article" date="2012" name="Science">
        <title>Fermentation, hydrogen, and sulfur metabolism in multiple uncultivated bacterial phyla.</title>
        <authorList>
            <person name="Wrighton K.C."/>
            <person name="Thomas B.C."/>
            <person name="Sharon I."/>
            <person name="Miller C.S."/>
            <person name="Castelle C.J."/>
            <person name="VerBerkmoes N.C."/>
            <person name="Wilkins M.J."/>
            <person name="Hettich R.L."/>
            <person name="Lipton M.S."/>
            <person name="Williams K.H."/>
            <person name="Long P.E."/>
            <person name="Banfield J.F."/>
        </authorList>
    </citation>
    <scope>NUCLEOTIDE SEQUENCE [LARGE SCALE GENOMIC DNA]</scope>
</reference>
<name>K1YE72_9BACT</name>
<proteinExistence type="predicted"/>
<organism evidence="1">
    <name type="scientific">uncultured bacterium</name>
    <name type="common">gcode 4</name>
    <dbReference type="NCBI Taxonomy" id="1234023"/>
    <lineage>
        <taxon>Bacteria</taxon>
        <taxon>environmental samples</taxon>
    </lineage>
</organism>
<comment type="caution">
    <text evidence="1">The sequence shown here is derived from an EMBL/GenBank/DDBJ whole genome shotgun (WGS) entry which is preliminary data.</text>
</comment>
<accession>K1YE72</accession>
<sequence>MFEINVGDLLASYSGDSKELLFNGEVIPGYYEDITFTQPLDFRIKLISLDDGIEVVFESLDTEVEYDGKVHPIHLSQVERTFKERFDPLAPDDIKFITKGTTIDLKEIIREEILISIY</sequence>
<evidence type="ECO:0000313" key="1">
    <source>
        <dbReference type="EMBL" id="EKD30558.1"/>
    </source>
</evidence>